<protein>
    <submittedName>
        <fullName evidence="1">DUF2017 domain-containing protein</fullName>
    </submittedName>
</protein>
<proteinExistence type="predicted"/>
<reference evidence="1 2" key="1">
    <citation type="submission" date="2017-08" db="EMBL/GenBank/DDBJ databases">
        <title>Infants hospitalized years apart are colonized by the same room-sourced microbial strains.</title>
        <authorList>
            <person name="Brooks B."/>
            <person name="Olm M.R."/>
            <person name="Firek B.A."/>
            <person name="Baker R."/>
            <person name="Thomas B.C."/>
            <person name="Morowitz M.J."/>
            <person name="Banfield J.F."/>
        </authorList>
    </citation>
    <scope>NUCLEOTIDE SEQUENCE [LARGE SCALE GENOMIC DNA]</scope>
    <source>
        <strain evidence="1">S2_003_000_R1_3</strain>
    </source>
</reference>
<dbReference type="InterPro" id="IPR018561">
    <property type="entry name" value="AosR"/>
</dbReference>
<comment type="caution">
    <text evidence="1">The sequence shown here is derived from an EMBL/GenBank/DDBJ whole genome shotgun (WGS) entry which is preliminary data.</text>
</comment>
<dbReference type="RefSeq" id="WP_303735466.1">
    <property type="nucleotide sequence ID" value="NZ_CAKZHK010000007.1"/>
</dbReference>
<dbReference type="Proteomes" id="UP000249432">
    <property type="component" value="Unassembled WGS sequence"/>
</dbReference>
<accession>A0A2W5SL18</accession>
<dbReference type="EMBL" id="QFRA01000033">
    <property type="protein sequence ID" value="PZR03612.1"/>
    <property type="molecule type" value="Genomic_DNA"/>
</dbReference>
<organism evidence="1 2">
    <name type="scientific">Corynebacterium kroppenstedtii</name>
    <dbReference type="NCBI Taxonomy" id="161879"/>
    <lineage>
        <taxon>Bacteria</taxon>
        <taxon>Bacillati</taxon>
        <taxon>Actinomycetota</taxon>
        <taxon>Actinomycetes</taxon>
        <taxon>Mycobacteriales</taxon>
        <taxon>Corynebacteriaceae</taxon>
        <taxon>Corynebacterium</taxon>
    </lineage>
</organism>
<sequence length="185" mass="20763">MEPWKPRKGLLKKRTINTTFEPMERELLGDAAADLCNALIERQRSAPKDVLEEMTGISSGHSEKPEDPGLARLLPDFETSEAEEFEGDNGMLRQLHEPDIISQKLTNLRYIVDALGPDGSVNVLLTYDDVPRWLAGLNDIRIYKAAAFIDDEGHLPEAGPDAGFDRNFVEWLAVCQESLLEAWRS</sequence>
<evidence type="ECO:0000313" key="1">
    <source>
        <dbReference type="EMBL" id="PZR03612.1"/>
    </source>
</evidence>
<name>A0A2W5SL18_9CORY</name>
<gene>
    <name evidence="1" type="ORF">DI525_09510</name>
</gene>
<evidence type="ECO:0000313" key="2">
    <source>
        <dbReference type="Proteomes" id="UP000249432"/>
    </source>
</evidence>
<dbReference type="AlphaFoldDB" id="A0A2W5SL18"/>
<dbReference type="Pfam" id="PF09438">
    <property type="entry name" value="DUF2017"/>
    <property type="match status" value="1"/>
</dbReference>